<evidence type="ECO:0000313" key="5">
    <source>
        <dbReference type="EMBL" id="AYC64692.1"/>
    </source>
</evidence>
<reference evidence="5" key="1">
    <citation type="submission" date="2018-07" db="EMBL/GenBank/DDBJ databases">
        <authorList>
            <person name="Quirk P.G."/>
            <person name="Krulwich T.A."/>
        </authorList>
    </citation>
    <scope>NUCLEOTIDE SEQUENCE</scope>
</reference>
<dbReference type="SUPFAM" id="SSF54189">
    <property type="entry name" value="Ribosomal proteins S24e, L23 and L15e"/>
    <property type="match status" value="1"/>
</dbReference>
<accession>A0A386AZ25</accession>
<sequence length="76" mass="9275">MNPDFLKKPIITEKTTRLIEQKQYAFDVDLKLNKYQIKKIFEDYYGVAIKSIQTYKKKKIKRVILRFKKEISIFEQ</sequence>
<dbReference type="Pfam" id="PF00276">
    <property type="entry name" value="Ribosomal_L23"/>
    <property type="match status" value="1"/>
</dbReference>
<keyword evidence="5" id="KW-0934">Plastid</keyword>
<dbReference type="GO" id="GO:0006412">
    <property type="term" value="P:translation"/>
    <property type="evidence" value="ECO:0007669"/>
    <property type="project" value="InterPro"/>
</dbReference>
<keyword evidence="2 5" id="KW-0689">Ribosomal protein</keyword>
<dbReference type="AlphaFoldDB" id="A0A386AZ25"/>
<proteinExistence type="inferred from homology"/>
<comment type="similarity">
    <text evidence="1">Belongs to the universal ribosomal protein uL23 family.</text>
</comment>
<dbReference type="Gene3D" id="3.30.70.330">
    <property type="match status" value="1"/>
</dbReference>
<dbReference type="GO" id="GO:0003735">
    <property type="term" value="F:structural constituent of ribosome"/>
    <property type="evidence" value="ECO:0007669"/>
    <property type="project" value="InterPro"/>
</dbReference>
<dbReference type="GO" id="GO:0005840">
    <property type="term" value="C:ribosome"/>
    <property type="evidence" value="ECO:0007669"/>
    <property type="project" value="UniProtKB-KW"/>
</dbReference>
<evidence type="ECO:0000256" key="3">
    <source>
        <dbReference type="ARBA" id="ARBA00023274"/>
    </source>
</evidence>
<reference evidence="5" key="2">
    <citation type="journal article" date="2019" name="Mol. Phylogenet. Evol.">
        <title>Reassessment of the classification of bryopsidales (chlorophyta) based on chloroplast phylogenomic analyses.</title>
        <authorList>
            <person name="Cremen M.C."/>
            <person name="Leliaert F."/>
            <person name="West J."/>
            <person name="Lam D.W."/>
            <person name="Shimada S."/>
            <person name="Lopez-Bautista J.M."/>
            <person name="Verbruggen H."/>
        </authorList>
    </citation>
    <scope>NUCLEOTIDE SEQUENCE</scope>
</reference>
<evidence type="ECO:0000256" key="1">
    <source>
        <dbReference type="ARBA" id="ARBA00006700"/>
    </source>
</evidence>
<keyword evidence="3" id="KW-0687">Ribonucleoprotein</keyword>
<evidence type="ECO:0000256" key="2">
    <source>
        <dbReference type="ARBA" id="ARBA00022980"/>
    </source>
</evidence>
<dbReference type="InterPro" id="IPR013025">
    <property type="entry name" value="Ribosomal_uL23-like"/>
</dbReference>
<protein>
    <recommendedName>
        <fullName evidence="4">Large ribosomal subunit protein uL23c</fullName>
    </recommendedName>
</protein>
<keyword evidence="5" id="KW-0150">Chloroplast</keyword>
<name>A0A386AZ25_9CHLO</name>
<organism evidence="5">
    <name type="scientific">Halimeda minima</name>
    <dbReference type="NCBI Taxonomy" id="170427"/>
    <lineage>
        <taxon>Eukaryota</taxon>
        <taxon>Viridiplantae</taxon>
        <taxon>Chlorophyta</taxon>
        <taxon>core chlorophytes</taxon>
        <taxon>Ulvophyceae</taxon>
        <taxon>TCBD clade</taxon>
        <taxon>Bryopsidales</taxon>
        <taxon>Halimedineae</taxon>
        <taxon>Halimedaceae</taxon>
        <taxon>Halimedeae</taxon>
        <taxon>Halimeda</taxon>
    </lineage>
</organism>
<evidence type="ECO:0000256" key="4">
    <source>
        <dbReference type="ARBA" id="ARBA00035287"/>
    </source>
</evidence>
<dbReference type="InterPro" id="IPR012678">
    <property type="entry name" value="Ribosomal_uL23/eL15/eS24_sf"/>
</dbReference>
<dbReference type="EMBL" id="MH591101">
    <property type="protein sequence ID" value="AYC64692.1"/>
    <property type="molecule type" value="Genomic_DNA"/>
</dbReference>
<dbReference type="GO" id="GO:1990904">
    <property type="term" value="C:ribonucleoprotein complex"/>
    <property type="evidence" value="ECO:0007669"/>
    <property type="project" value="UniProtKB-KW"/>
</dbReference>
<geneLocation type="chloroplast" evidence="5"/>
<gene>
    <name evidence="5" type="primary">rpl23</name>
</gene>
<dbReference type="InterPro" id="IPR012677">
    <property type="entry name" value="Nucleotide-bd_a/b_plait_sf"/>
</dbReference>